<organism evidence="2">
    <name type="scientific">Alsobacter sp. KACC 23698</name>
    <dbReference type="NCBI Taxonomy" id="3149229"/>
    <lineage>
        <taxon>Bacteria</taxon>
        <taxon>Pseudomonadati</taxon>
        <taxon>Pseudomonadota</taxon>
        <taxon>Alphaproteobacteria</taxon>
        <taxon>Hyphomicrobiales</taxon>
        <taxon>Alsobacteraceae</taxon>
        <taxon>Alsobacter</taxon>
    </lineage>
</organism>
<dbReference type="InterPro" id="IPR029058">
    <property type="entry name" value="AB_hydrolase_fold"/>
</dbReference>
<proteinExistence type="predicted"/>
<sequence>MARYLVARRFALVAALFALAALAVRPARAEDPTPQLVQIGSMQAQLFLPPGGGQRPVVIFSHGRATKAEGRAALRNPIPLGHAGYWLGKGFAVVAPIRPGYGATGGPDRESSGARWDEQGRCLGAPHAMRAANTAADAVEEALAWVRAQGWARRDRILLVGQSVGGLASVVLGGRNPPGVIGVVNFSGGTGGDPVRHPGQSCGVEDVAQAFAAAGRSSHGPSLWLYAVNDQYWGAEAPALWSKRFAEAGGRVRFVMTGPVPDPDGHNLMRRGGRLWSEHVNPFVRTLGL</sequence>
<dbReference type="EMBL" id="CP157484">
    <property type="protein sequence ID" value="XBO38573.1"/>
    <property type="molecule type" value="Genomic_DNA"/>
</dbReference>
<evidence type="ECO:0008006" key="3">
    <source>
        <dbReference type="Google" id="ProtNLM"/>
    </source>
</evidence>
<evidence type="ECO:0000256" key="1">
    <source>
        <dbReference type="SAM" id="SignalP"/>
    </source>
</evidence>
<keyword evidence="1" id="KW-0732">Signal</keyword>
<feature type="signal peptide" evidence="1">
    <location>
        <begin position="1"/>
        <end position="29"/>
    </location>
</feature>
<gene>
    <name evidence="2" type="ORF">ABEG18_23210</name>
</gene>
<protein>
    <recommendedName>
        <fullName evidence="3">Dipeptidyl aminopeptidase</fullName>
    </recommendedName>
</protein>
<reference evidence="2" key="1">
    <citation type="submission" date="2024-05" db="EMBL/GenBank/DDBJ databases">
        <authorList>
            <person name="Kim S."/>
            <person name="Heo J."/>
            <person name="Choi H."/>
            <person name="Choi Y."/>
            <person name="Kwon S.-W."/>
            <person name="Kim Y."/>
        </authorList>
    </citation>
    <scope>NUCLEOTIDE SEQUENCE</scope>
    <source>
        <strain evidence="2">KACC 23698</strain>
    </source>
</reference>
<dbReference type="SUPFAM" id="SSF53474">
    <property type="entry name" value="alpha/beta-Hydrolases"/>
    <property type="match status" value="1"/>
</dbReference>
<accession>A0AAU7JE42</accession>
<name>A0AAU7JE42_9HYPH</name>
<evidence type="ECO:0000313" key="2">
    <source>
        <dbReference type="EMBL" id="XBO38573.1"/>
    </source>
</evidence>
<dbReference type="Gene3D" id="3.40.50.1820">
    <property type="entry name" value="alpha/beta hydrolase"/>
    <property type="match status" value="1"/>
</dbReference>
<dbReference type="RefSeq" id="WP_406855412.1">
    <property type="nucleotide sequence ID" value="NZ_CP157484.1"/>
</dbReference>
<dbReference type="AlphaFoldDB" id="A0AAU7JE42"/>
<feature type="chain" id="PRO_5043605104" description="Dipeptidyl aminopeptidase" evidence="1">
    <location>
        <begin position="30"/>
        <end position="289"/>
    </location>
</feature>